<keyword evidence="6 8" id="KW-0675">Receptor</keyword>
<dbReference type="PANTHER" id="PTHR21143:SF104">
    <property type="entry name" value="GUSTATORY RECEPTOR 8A-RELATED"/>
    <property type="match status" value="1"/>
</dbReference>
<accession>A0A1J1HLA6</accession>
<dbReference type="Proteomes" id="UP000183832">
    <property type="component" value="Unassembled WGS sequence"/>
</dbReference>
<evidence type="ECO:0000256" key="8">
    <source>
        <dbReference type="RuleBase" id="RU363108"/>
    </source>
</evidence>
<evidence type="ECO:0000256" key="7">
    <source>
        <dbReference type="ARBA" id="ARBA00023224"/>
    </source>
</evidence>
<evidence type="ECO:0000256" key="2">
    <source>
        <dbReference type="ARBA" id="ARBA00022475"/>
    </source>
</evidence>
<feature type="transmembrane region" description="Helical" evidence="8">
    <location>
        <begin position="296"/>
        <end position="314"/>
    </location>
</feature>
<dbReference type="InterPro" id="IPR013604">
    <property type="entry name" value="7TM_chemorcpt"/>
</dbReference>
<feature type="transmembrane region" description="Helical" evidence="8">
    <location>
        <begin position="37"/>
        <end position="61"/>
    </location>
</feature>
<evidence type="ECO:0000313" key="10">
    <source>
        <dbReference type="Proteomes" id="UP000183832"/>
    </source>
</evidence>
<feature type="transmembrane region" description="Helical" evidence="8">
    <location>
        <begin position="260"/>
        <end position="284"/>
    </location>
</feature>
<keyword evidence="2 8" id="KW-1003">Cell membrane</keyword>
<feature type="transmembrane region" description="Helical" evidence="8">
    <location>
        <begin position="173"/>
        <end position="192"/>
    </location>
</feature>
<evidence type="ECO:0000256" key="3">
    <source>
        <dbReference type="ARBA" id="ARBA00022692"/>
    </source>
</evidence>
<dbReference type="GO" id="GO:0030424">
    <property type="term" value="C:axon"/>
    <property type="evidence" value="ECO:0007669"/>
    <property type="project" value="TreeGrafter"/>
</dbReference>
<keyword evidence="5 8" id="KW-0472">Membrane</keyword>
<keyword evidence="7 8" id="KW-0807">Transducer</keyword>
<dbReference type="GO" id="GO:0043025">
    <property type="term" value="C:neuronal cell body"/>
    <property type="evidence" value="ECO:0007669"/>
    <property type="project" value="TreeGrafter"/>
</dbReference>
<feature type="transmembrane region" description="Helical" evidence="8">
    <location>
        <begin position="371"/>
        <end position="393"/>
    </location>
</feature>
<evidence type="ECO:0000256" key="4">
    <source>
        <dbReference type="ARBA" id="ARBA00022989"/>
    </source>
</evidence>
<dbReference type="OrthoDB" id="7791222at2759"/>
<keyword evidence="3 8" id="KW-0812">Transmembrane</keyword>
<evidence type="ECO:0000313" key="9">
    <source>
        <dbReference type="EMBL" id="CRK88196.1"/>
    </source>
</evidence>
<dbReference type="AlphaFoldDB" id="A0A1J1HLA6"/>
<dbReference type="GO" id="GO:0007165">
    <property type="term" value="P:signal transduction"/>
    <property type="evidence" value="ECO:0007669"/>
    <property type="project" value="UniProtKB-KW"/>
</dbReference>
<evidence type="ECO:0000256" key="6">
    <source>
        <dbReference type="ARBA" id="ARBA00023170"/>
    </source>
</evidence>
<evidence type="ECO:0000256" key="5">
    <source>
        <dbReference type="ARBA" id="ARBA00023136"/>
    </source>
</evidence>
<dbReference type="PANTHER" id="PTHR21143">
    <property type="entry name" value="INVERTEBRATE GUSTATORY RECEPTOR"/>
    <property type="match status" value="1"/>
</dbReference>
<dbReference type="GO" id="GO:0007635">
    <property type="term" value="P:chemosensory behavior"/>
    <property type="evidence" value="ECO:0007669"/>
    <property type="project" value="TreeGrafter"/>
</dbReference>
<comment type="function">
    <text evidence="8">Gustatory receptor which mediates acceptance or avoidance behavior, depending on its substrates.</text>
</comment>
<dbReference type="GO" id="GO:0005886">
    <property type="term" value="C:plasma membrane"/>
    <property type="evidence" value="ECO:0007669"/>
    <property type="project" value="UniProtKB-SubCell"/>
</dbReference>
<proteinExistence type="inferred from homology"/>
<gene>
    <name evidence="9" type="ORF">CLUMA_CG001977</name>
</gene>
<keyword evidence="10" id="KW-1185">Reference proteome</keyword>
<name>A0A1J1HLA6_9DIPT</name>
<dbReference type="GO" id="GO:0008049">
    <property type="term" value="P:male courtship behavior"/>
    <property type="evidence" value="ECO:0007669"/>
    <property type="project" value="TreeGrafter"/>
</dbReference>
<comment type="similarity">
    <text evidence="8">Belongs to the insect chemoreceptor superfamily. Gustatory receptor (GR) family.</text>
</comment>
<feature type="transmembrane region" description="Helical" evidence="8">
    <location>
        <begin position="73"/>
        <end position="96"/>
    </location>
</feature>
<dbReference type="GO" id="GO:0050909">
    <property type="term" value="P:sensory perception of taste"/>
    <property type="evidence" value="ECO:0007669"/>
    <property type="project" value="InterPro"/>
</dbReference>
<reference evidence="9 10" key="1">
    <citation type="submission" date="2015-04" db="EMBL/GenBank/DDBJ databases">
        <authorList>
            <person name="Syromyatnikov M.Y."/>
            <person name="Popov V.N."/>
        </authorList>
    </citation>
    <scope>NUCLEOTIDE SEQUENCE [LARGE SCALE GENOMIC DNA]</scope>
</reference>
<dbReference type="Pfam" id="PF08395">
    <property type="entry name" value="7tm_7"/>
    <property type="match status" value="1"/>
</dbReference>
<protein>
    <recommendedName>
        <fullName evidence="8">Gustatory receptor</fullName>
    </recommendedName>
</protein>
<keyword evidence="4 8" id="KW-1133">Transmembrane helix</keyword>
<comment type="subcellular location">
    <subcellularLocation>
        <location evidence="1 8">Cell membrane</location>
        <topology evidence="1 8">Multi-pass membrane protein</topology>
    </subcellularLocation>
</comment>
<evidence type="ECO:0000256" key="1">
    <source>
        <dbReference type="ARBA" id="ARBA00004651"/>
    </source>
</evidence>
<sequence length="394" mass="45403">MEKEINSLLSCFEAFGLQYFSLRKDDLHSRPSIWRTVYFAFILFLITVAFVTTAVISNVFYLEEMSTKCLVLYAVRNFMIIGLILAIYTSIIQSYFSTRSTKKIFNNCKDIFDAFQVEFNVNINLKDLKKRTWKKVAQAMMFLTATHSTMLALHENSSISIAEKFLSFIPMTFYISVVFKYIFYVTTINFHLELLEKLLRNVAIKKEDKIMEKIIPGRNLRPVSVTSQEYIDPMKQFRAARKIYNLISENGDLVNKCHGFTILVLLLGIVLTLTGSGYRAFMIIMKNLSWRETPGVLYVLVMTITILIAIVVHCNNTTQLIKKLATTVNKIECENFDYLKADVRQVLENFYSQLISQPVEFTANDFYTINLALLGSIITGVMSYEVILVQFYAS</sequence>
<dbReference type="EMBL" id="CVRI01000006">
    <property type="protein sequence ID" value="CRK88196.1"/>
    <property type="molecule type" value="Genomic_DNA"/>
</dbReference>
<feature type="transmembrane region" description="Helical" evidence="8">
    <location>
        <begin position="136"/>
        <end position="153"/>
    </location>
</feature>
<dbReference type="GO" id="GO:0030425">
    <property type="term" value="C:dendrite"/>
    <property type="evidence" value="ECO:0007669"/>
    <property type="project" value="TreeGrafter"/>
</dbReference>
<organism evidence="9 10">
    <name type="scientific">Clunio marinus</name>
    <dbReference type="NCBI Taxonomy" id="568069"/>
    <lineage>
        <taxon>Eukaryota</taxon>
        <taxon>Metazoa</taxon>
        <taxon>Ecdysozoa</taxon>
        <taxon>Arthropoda</taxon>
        <taxon>Hexapoda</taxon>
        <taxon>Insecta</taxon>
        <taxon>Pterygota</taxon>
        <taxon>Neoptera</taxon>
        <taxon>Endopterygota</taxon>
        <taxon>Diptera</taxon>
        <taxon>Nematocera</taxon>
        <taxon>Chironomoidea</taxon>
        <taxon>Chironomidae</taxon>
        <taxon>Clunio</taxon>
    </lineage>
</organism>